<dbReference type="EMBL" id="JABBJJ010000039">
    <property type="protein sequence ID" value="NMO15414.1"/>
    <property type="molecule type" value="Genomic_DNA"/>
</dbReference>
<proteinExistence type="predicted"/>
<comment type="caution">
    <text evidence="2">The sequence shown here is derived from an EMBL/GenBank/DDBJ whole genome shotgun (WGS) entry which is preliminary data.</text>
</comment>
<dbReference type="RefSeq" id="WP_169344708.1">
    <property type="nucleotide sequence ID" value="NZ_JABBJJ010000039.1"/>
</dbReference>
<keyword evidence="3" id="KW-1185">Reference proteome</keyword>
<evidence type="ECO:0000313" key="3">
    <source>
        <dbReference type="Proteomes" id="UP000518300"/>
    </source>
</evidence>
<protein>
    <submittedName>
        <fullName evidence="2">GPW/gp25 family protein</fullName>
    </submittedName>
</protein>
<organism evidence="2 3">
    <name type="scientific">Pyxidicoccus fallax</name>
    <dbReference type="NCBI Taxonomy" id="394095"/>
    <lineage>
        <taxon>Bacteria</taxon>
        <taxon>Pseudomonadati</taxon>
        <taxon>Myxococcota</taxon>
        <taxon>Myxococcia</taxon>
        <taxon>Myxococcales</taxon>
        <taxon>Cystobacterineae</taxon>
        <taxon>Myxococcaceae</taxon>
        <taxon>Pyxidicoccus</taxon>
    </lineage>
</organism>
<gene>
    <name evidence="2" type="ORF">HG543_11190</name>
</gene>
<evidence type="ECO:0000313" key="2">
    <source>
        <dbReference type="EMBL" id="NMO15414.1"/>
    </source>
</evidence>
<dbReference type="AlphaFoldDB" id="A0A848LA74"/>
<accession>A0A848LA74</accession>
<dbReference type="Gene3D" id="3.10.450.40">
    <property type="match status" value="1"/>
</dbReference>
<feature type="domain" description="IraD/Gp25-like" evidence="1">
    <location>
        <begin position="23"/>
        <end position="113"/>
    </location>
</feature>
<reference evidence="2 3" key="1">
    <citation type="submission" date="2020-04" db="EMBL/GenBank/DDBJ databases">
        <title>Draft genome of Pyxidicoccus fallax type strain.</title>
        <authorList>
            <person name="Whitworth D.E."/>
        </authorList>
    </citation>
    <scope>NUCLEOTIDE SEQUENCE [LARGE SCALE GENOMIC DNA]</scope>
    <source>
        <strain evidence="2 3">DSM 14698</strain>
    </source>
</reference>
<evidence type="ECO:0000259" key="1">
    <source>
        <dbReference type="Pfam" id="PF04965"/>
    </source>
</evidence>
<dbReference type="InterPro" id="IPR007048">
    <property type="entry name" value="IraD/Gp25-like"/>
</dbReference>
<name>A0A848LA74_9BACT</name>
<sequence length="123" mass="14057">MPDRFFYQPFRLGRQGGVAVTDDAEQHLRDKVLAVLFTSPGERVNNPDFGVGLSRTLFEGMDALLLGALRFRIIQGLRRDLGDEIEIEDLDIEAGPAPHGELYLFLSYRRRTERVARNLEIRL</sequence>
<dbReference type="Proteomes" id="UP000518300">
    <property type="component" value="Unassembled WGS sequence"/>
</dbReference>
<dbReference type="Pfam" id="PF04965">
    <property type="entry name" value="GPW_gp25"/>
    <property type="match status" value="1"/>
</dbReference>
<dbReference type="SUPFAM" id="SSF160719">
    <property type="entry name" value="gpW/gp25-like"/>
    <property type="match status" value="1"/>
</dbReference>